<accession>A0A7X5QP59</accession>
<keyword evidence="3" id="KW-1185">Reference proteome</keyword>
<proteinExistence type="predicted"/>
<evidence type="ECO:0000256" key="1">
    <source>
        <dbReference type="SAM" id="MobiDB-lite"/>
    </source>
</evidence>
<dbReference type="Proteomes" id="UP000547931">
    <property type="component" value="Unassembled WGS sequence"/>
</dbReference>
<evidence type="ECO:0008006" key="4">
    <source>
        <dbReference type="Google" id="ProtNLM"/>
    </source>
</evidence>
<dbReference type="EMBL" id="PUJV01000024">
    <property type="protein sequence ID" value="NHB97956.1"/>
    <property type="molecule type" value="Genomic_DNA"/>
</dbReference>
<evidence type="ECO:0000313" key="3">
    <source>
        <dbReference type="Proteomes" id="UP000547931"/>
    </source>
</evidence>
<organism evidence="2 3">
    <name type="scientific">Photorhabdus stackebrandtii</name>
    <dbReference type="NCBI Taxonomy" id="1123042"/>
    <lineage>
        <taxon>Bacteria</taxon>
        <taxon>Pseudomonadati</taxon>
        <taxon>Pseudomonadota</taxon>
        <taxon>Gammaproteobacteria</taxon>
        <taxon>Enterobacterales</taxon>
        <taxon>Morganellaceae</taxon>
        <taxon>Photorhabdus</taxon>
    </lineage>
</organism>
<feature type="compositionally biased region" description="Basic and acidic residues" evidence="1">
    <location>
        <begin position="123"/>
        <end position="133"/>
    </location>
</feature>
<sequence length="249" mass="27233">MNQAKNAVPGSRKINDKALSGDVSLSAGDVGAFKLGSSGGYSYKDGVPWNAVSGIYNLSYSTYSALIAHFSDGIGSCPAFQLHVGNRNSGIAYRSARDSYGFEEDWTNIYTTKNKPSAGDVGAYHKSESDNKYQPKGNYQPTGNYSVRGESYTKQESDGRYQPKDRSFTVVYSGVLPSRTPVNLAKNIWGKLVILEREDGIFFFFYCMSRDGIYAIGGDNSTEMRVSGNGSKIEFWAGGVQPVKVYILE</sequence>
<gene>
    <name evidence="2" type="ORF">C5470_16930</name>
</gene>
<comment type="caution">
    <text evidence="2">The sequence shown here is derived from an EMBL/GenBank/DDBJ whole genome shotgun (WGS) entry which is preliminary data.</text>
</comment>
<reference evidence="2 3" key="1">
    <citation type="submission" date="2018-02" db="EMBL/GenBank/DDBJ databases">
        <authorList>
            <person name="Machado R.A."/>
        </authorList>
    </citation>
    <scope>NUCLEOTIDE SEQUENCE [LARGE SCALE GENOMIC DNA]</scope>
    <source>
        <strain evidence="2 3">DSM 23271</strain>
    </source>
</reference>
<feature type="region of interest" description="Disordered" evidence="1">
    <location>
        <begin position="120"/>
        <end position="147"/>
    </location>
</feature>
<dbReference type="AlphaFoldDB" id="A0A7X5QP59"/>
<evidence type="ECO:0000313" key="2">
    <source>
        <dbReference type="EMBL" id="NHB97956.1"/>
    </source>
</evidence>
<name>A0A7X5QP59_9GAMM</name>
<protein>
    <recommendedName>
        <fullName evidence="4">Tail fiber protein</fullName>
    </recommendedName>
</protein>